<dbReference type="Proteomes" id="UP000186914">
    <property type="component" value="Unassembled WGS sequence"/>
</dbReference>
<feature type="transmembrane region" description="Helical" evidence="2">
    <location>
        <begin position="48"/>
        <end position="70"/>
    </location>
</feature>
<keyword evidence="2" id="KW-0472">Membrane</keyword>
<feature type="region of interest" description="Disordered" evidence="1">
    <location>
        <begin position="1"/>
        <end position="46"/>
    </location>
</feature>
<evidence type="ECO:0000256" key="2">
    <source>
        <dbReference type="SAM" id="Phobius"/>
    </source>
</evidence>
<keyword evidence="2" id="KW-0812">Transmembrane</keyword>
<accession>A0A1N6XCK6</accession>
<evidence type="ECO:0000313" key="3">
    <source>
        <dbReference type="EMBL" id="SIR00082.1"/>
    </source>
</evidence>
<name>A0A1N6XCK6_9EURY</name>
<gene>
    <name evidence="3" type="ORF">SAMN05421858_1081</name>
</gene>
<keyword evidence="4" id="KW-1185">Reference proteome</keyword>
<reference evidence="4" key="1">
    <citation type="submission" date="2017-01" db="EMBL/GenBank/DDBJ databases">
        <authorList>
            <person name="Varghese N."/>
            <person name="Submissions S."/>
        </authorList>
    </citation>
    <scope>NUCLEOTIDE SEQUENCE [LARGE SCALE GENOMIC DNA]</scope>
    <source>
        <strain evidence="4">CGMCC 1.7737</strain>
    </source>
</reference>
<dbReference type="RefSeq" id="WP_084186195.1">
    <property type="nucleotide sequence ID" value="NZ_FTNO01000001.1"/>
</dbReference>
<proteinExistence type="predicted"/>
<dbReference type="OrthoDB" id="307805at2157"/>
<organism evidence="3 4">
    <name type="scientific">Haladaptatus litoreus</name>
    <dbReference type="NCBI Taxonomy" id="553468"/>
    <lineage>
        <taxon>Archaea</taxon>
        <taxon>Methanobacteriati</taxon>
        <taxon>Methanobacteriota</taxon>
        <taxon>Stenosarchaea group</taxon>
        <taxon>Halobacteria</taxon>
        <taxon>Halobacteriales</taxon>
        <taxon>Haladaptataceae</taxon>
        <taxon>Haladaptatus</taxon>
    </lineage>
</organism>
<feature type="transmembrane region" description="Helical" evidence="2">
    <location>
        <begin position="90"/>
        <end position="107"/>
    </location>
</feature>
<sequence>MPQPQNGDRDRNDSSQRTTQKETAGQGGAKQQPQAQNNRRKSESSSNWLAKTGLMSGLAVIGFVLLLFALGQAVGFDLLGLFAEAVSSQTGRWLVVALFALLLIGVAERGLRGTLRRV</sequence>
<dbReference type="EMBL" id="FTNO01000001">
    <property type="protein sequence ID" value="SIR00082.1"/>
    <property type="molecule type" value="Genomic_DNA"/>
</dbReference>
<keyword evidence="2" id="KW-1133">Transmembrane helix</keyword>
<dbReference type="AlphaFoldDB" id="A0A1N6XCK6"/>
<protein>
    <submittedName>
        <fullName evidence="3">Uncharacterized protein</fullName>
    </submittedName>
</protein>
<evidence type="ECO:0000313" key="4">
    <source>
        <dbReference type="Proteomes" id="UP000186914"/>
    </source>
</evidence>
<evidence type="ECO:0000256" key="1">
    <source>
        <dbReference type="SAM" id="MobiDB-lite"/>
    </source>
</evidence>